<dbReference type="FunFam" id="4.10.1110.10:FF:000001">
    <property type="entry name" value="Zinc finger AN1-type containing 6"/>
    <property type="match status" value="1"/>
</dbReference>
<dbReference type="GO" id="GO:0008270">
    <property type="term" value="F:zinc ion binding"/>
    <property type="evidence" value="ECO:0007669"/>
    <property type="project" value="UniProtKB-KW"/>
</dbReference>
<dbReference type="GO" id="GO:0003677">
    <property type="term" value="F:DNA binding"/>
    <property type="evidence" value="ECO:0007669"/>
    <property type="project" value="InterPro"/>
</dbReference>
<dbReference type="PANTHER" id="PTHR10634:SF67">
    <property type="entry name" value="AN1-TYPE ZINC FINGER PROTEIN 3"/>
    <property type="match status" value="1"/>
</dbReference>
<keyword evidence="2" id="KW-0479">Metal-binding</keyword>
<dbReference type="Pfam" id="PF01428">
    <property type="entry name" value="zf-AN1"/>
    <property type="match status" value="1"/>
</dbReference>
<proteinExistence type="predicted"/>
<evidence type="ECO:0000256" key="6">
    <source>
        <dbReference type="SAM" id="MobiDB-lite"/>
    </source>
</evidence>
<protein>
    <recommendedName>
        <fullName evidence="11">Zinc finger A20 and AN1 domain-containing stress-associated protein 4</fullName>
    </recommendedName>
</protein>
<evidence type="ECO:0000256" key="3">
    <source>
        <dbReference type="ARBA" id="ARBA00022771"/>
    </source>
</evidence>
<keyword evidence="10" id="KW-1185">Reference proteome</keyword>
<feature type="region of interest" description="Disordered" evidence="6">
    <location>
        <begin position="64"/>
        <end position="88"/>
    </location>
</feature>
<evidence type="ECO:0000259" key="7">
    <source>
        <dbReference type="PROSITE" id="PS51036"/>
    </source>
</evidence>
<evidence type="ECO:0000256" key="1">
    <source>
        <dbReference type="ARBA" id="ARBA00003732"/>
    </source>
</evidence>
<keyword evidence="4" id="KW-0862">Zinc</keyword>
<dbReference type="EMBL" id="JAXUIC010000007">
    <property type="protein sequence ID" value="KAK4582858.1"/>
    <property type="molecule type" value="Genomic_DNA"/>
</dbReference>
<organism evidence="9 10">
    <name type="scientific">Quercus rubra</name>
    <name type="common">Northern red oak</name>
    <name type="synonym">Quercus borealis</name>
    <dbReference type="NCBI Taxonomy" id="3512"/>
    <lineage>
        <taxon>Eukaryota</taxon>
        <taxon>Viridiplantae</taxon>
        <taxon>Streptophyta</taxon>
        <taxon>Embryophyta</taxon>
        <taxon>Tracheophyta</taxon>
        <taxon>Spermatophyta</taxon>
        <taxon>Magnoliopsida</taxon>
        <taxon>eudicotyledons</taxon>
        <taxon>Gunneridae</taxon>
        <taxon>Pentapetalae</taxon>
        <taxon>rosids</taxon>
        <taxon>fabids</taxon>
        <taxon>Fagales</taxon>
        <taxon>Fagaceae</taxon>
        <taxon>Quercus</taxon>
    </lineage>
</organism>
<evidence type="ECO:0000256" key="5">
    <source>
        <dbReference type="PROSITE-ProRule" id="PRU00449"/>
    </source>
</evidence>
<dbReference type="SUPFAM" id="SSF57716">
    <property type="entry name" value="Glucocorticoid receptor-like (DNA-binding domain)"/>
    <property type="match status" value="1"/>
</dbReference>
<dbReference type="Gene3D" id="1.20.5.4770">
    <property type="match status" value="1"/>
</dbReference>
<evidence type="ECO:0000259" key="8">
    <source>
        <dbReference type="PROSITE" id="PS51039"/>
    </source>
</evidence>
<evidence type="ECO:0000256" key="4">
    <source>
        <dbReference type="ARBA" id="ARBA00022833"/>
    </source>
</evidence>
<dbReference type="InterPro" id="IPR002653">
    <property type="entry name" value="Znf_A20"/>
</dbReference>
<dbReference type="InterPro" id="IPR000058">
    <property type="entry name" value="Znf_AN1"/>
</dbReference>
<dbReference type="InterPro" id="IPR050652">
    <property type="entry name" value="AN1_A20_ZnFinger"/>
</dbReference>
<comment type="caution">
    <text evidence="9">The sequence shown here is derived from an EMBL/GenBank/DDBJ whole genome shotgun (WGS) entry which is preliminary data.</text>
</comment>
<gene>
    <name evidence="9" type="ORF">RGQ29_025865</name>
</gene>
<dbReference type="SUPFAM" id="SSF118310">
    <property type="entry name" value="AN1-like Zinc finger"/>
    <property type="match status" value="1"/>
</dbReference>
<dbReference type="SMART" id="SM00154">
    <property type="entry name" value="ZnF_AN1"/>
    <property type="match status" value="1"/>
</dbReference>
<sequence>MAEEHRCEASEGHRLCVNNCGFFGSPATMNLCAKCYTDIHLEEQHHASSKSSIEIALSSSSSSSSSAASSSNSLTESLPPHPPPALTLPEVQLQLPAPAAADVAVEAEVAAVAATATASKPNRCLMCRKRVGLTGFKCRCGTTFCGVHRYPEKHACTFDFKAVGREEIARANPIIKAEKLRKI</sequence>
<dbReference type="SMART" id="SM00259">
    <property type="entry name" value="ZnF_A20"/>
    <property type="match status" value="1"/>
</dbReference>
<evidence type="ECO:0000256" key="2">
    <source>
        <dbReference type="ARBA" id="ARBA00022723"/>
    </source>
</evidence>
<dbReference type="AlphaFoldDB" id="A0AAN7EZJ5"/>
<dbReference type="PROSITE" id="PS51036">
    <property type="entry name" value="ZF_A20"/>
    <property type="match status" value="1"/>
</dbReference>
<comment type="function">
    <text evidence="1">May be involved in environmental stress response.</text>
</comment>
<dbReference type="Gene3D" id="4.10.1110.10">
    <property type="entry name" value="AN1-like Zinc finger"/>
    <property type="match status" value="1"/>
</dbReference>
<feature type="domain" description="AN1-type" evidence="8">
    <location>
        <begin position="118"/>
        <end position="164"/>
    </location>
</feature>
<feature type="domain" description="A20-type" evidence="7">
    <location>
        <begin position="10"/>
        <end position="44"/>
    </location>
</feature>
<dbReference type="InterPro" id="IPR035896">
    <property type="entry name" value="AN1-like_Znf"/>
</dbReference>
<evidence type="ECO:0000313" key="10">
    <source>
        <dbReference type="Proteomes" id="UP001324115"/>
    </source>
</evidence>
<dbReference type="Pfam" id="PF01754">
    <property type="entry name" value="zf-A20"/>
    <property type="match status" value="1"/>
</dbReference>
<accession>A0AAN7EZJ5</accession>
<evidence type="ECO:0008006" key="11">
    <source>
        <dbReference type="Google" id="ProtNLM"/>
    </source>
</evidence>
<evidence type="ECO:0000313" key="9">
    <source>
        <dbReference type="EMBL" id="KAK4582858.1"/>
    </source>
</evidence>
<dbReference type="Proteomes" id="UP001324115">
    <property type="component" value="Unassembled WGS sequence"/>
</dbReference>
<reference evidence="9 10" key="1">
    <citation type="journal article" date="2023" name="G3 (Bethesda)">
        <title>A haplotype-resolved chromosome-scale genome for Quercus rubra L. provides insights into the genetics of adaptive traits for red oak species.</title>
        <authorList>
            <person name="Kapoor B."/>
            <person name="Jenkins J."/>
            <person name="Schmutz J."/>
            <person name="Zhebentyayeva T."/>
            <person name="Kuelheim C."/>
            <person name="Coggeshall M."/>
            <person name="Heim C."/>
            <person name="Lasky J.R."/>
            <person name="Leites L."/>
            <person name="Islam-Faridi N."/>
            <person name="Romero-Severson J."/>
            <person name="DeLeo V.L."/>
            <person name="Lucas S.M."/>
            <person name="Lazic D."/>
            <person name="Gailing O."/>
            <person name="Carlson J."/>
            <person name="Staton M."/>
        </authorList>
    </citation>
    <scope>NUCLEOTIDE SEQUENCE [LARGE SCALE GENOMIC DNA]</scope>
    <source>
        <strain evidence="9">Pseudo-F2</strain>
    </source>
</reference>
<keyword evidence="3 5" id="KW-0863">Zinc-finger</keyword>
<name>A0AAN7EZJ5_QUERU</name>
<feature type="compositionally biased region" description="Low complexity" evidence="6">
    <location>
        <begin position="64"/>
        <end position="78"/>
    </location>
</feature>
<dbReference type="PROSITE" id="PS51039">
    <property type="entry name" value="ZF_AN1"/>
    <property type="match status" value="1"/>
</dbReference>
<dbReference type="PANTHER" id="PTHR10634">
    <property type="entry name" value="AN1-TYPE ZINC FINGER PROTEIN"/>
    <property type="match status" value="1"/>
</dbReference>